<comment type="caution">
    <text evidence="1">The sequence shown here is derived from an EMBL/GenBank/DDBJ whole genome shotgun (WGS) entry which is preliminary data.</text>
</comment>
<protein>
    <submittedName>
        <fullName evidence="1">Uncharacterized protein</fullName>
    </submittedName>
</protein>
<proteinExistence type="predicted"/>
<dbReference type="AlphaFoldDB" id="A0A7W7VG09"/>
<gene>
    <name evidence="1" type="ORF">FHR82_005134</name>
</gene>
<accession>A0A7W7VG09</accession>
<reference evidence="1 2" key="1">
    <citation type="submission" date="2020-08" db="EMBL/GenBank/DDBJ databases">
        <title>Genomic Encyclopedia of Type Strains, Phase III (KMG-III): the genomes of soil and plant-associated and newly described type strains.</title>
        <authorList>
            <person name="Whitman W."/>
        </authorList>
    </citation>
    <scope>NUCLEOTIDE SEQUENCE [LARGE SCALE GENOMIC DNA]</scope>
    <source>
        <strain evidence="1 2">CECT 8960</strain>
    </source>
</reference>
<evidence type="ECO:0000313" key="1">
    <source>
        <dbReference type="EMBL" id="MBB4908881.1"/>
    </source>
</evidence>
<dbReference type="RefSeq" id="WP_184812966.1">
    <property type="nucleotide sequence ID" value="NZ_JACHJQ010000005.1"/>
</dbReference>
<sequence length="122" mass="13610">MKLSIKRDQSDRLGVFGGHKGVDFSLSFQLLLTPQESELVRRYKFADVTLGTWQYQGSEVPIATVGSAVAGRTMHWPSVVEMLERERQLKNACVMLKKLLDAASTFGGEEVFDITADTDQND</sequence>
<organism evidence="1 2">
    <name type="scientific">Actinophytocola algeriensis</name>
    <dbReference type="NCBI Taxonomy" id="1768010"/>
    <lineage>
        <taxon>Bacteria</taxon>
        <taxon>Bacillati</taxon>
        <taxon>Actinomycetota</taxon>
        <taxon>Actinomycetes</taxon>
        <taxon>Pseudonocardiales</taxon>
        <taxon>Pseudonocardiaceae</taxon>
    </lineage>
</organism>
<dbReference type="EMBL" id="JACHJQ010000005">
    <property type="protein sequence ID" value="MBB4908881.1"/>
    <property type="molecule type" value="Genomic_DNA"/>
</dbReference>
<name>A0A7W7VG09_9PSEU</name>
<evidence type="ECO:0000313" key="2">
    <source>
        <dbReference type="Proteomes" id="UP000520767"/>
    </source>
</evidence>
<keyword evidence="2" id="KW-1185">Reference proteome</keyword>
<dbReference type="Proteomes" id="UP000520767">
    <property type="component" value="Unassembled WGS sequence"/>
</dbReference>